<organism evidence="1 2">
    <name type="scientific">Saezia sanguinis</name>
    <dbReference type="NCBI Taxonomy" id="1965230"/>
    <lineage>
        <taxon>Bacteria</taxon>
        <taxon>Pseudomonadati</taxon>
        <taxon>Pseudomonadota</taxon>
        <taxon>Betaproteobacteria</taxon>
        <taxon>Burkholderiales</taxon>
        <taxon>Saeziaceae</taxon>
        <taxon>Saezia</taxon>
    </lineage>
</organism>
<dbReference type="Gene3D" id="3.40.50.2300">
    <property type="match status" value="1"/>
</dbReference>
<sequence length="108" mass="12516">MKKILFLCSQNRLRSPTAEQVFASYPHIEVSSAGLNHDAETPLTPDLLEWADTIFVMEKKHRNKLQQKFRPYIKNQRIICLGIPDDYDYMEPALVQLLKIKVSPYLPG</sequence>
<dbReference type="EMBL" id="PQSP01000002">
    <property type="protein sequence ID" value="RUS67341.1"/>
    <property type="molecule type" value="Genomic_DNA"/>
</dbReference>
<evidence type="ECO:0000313" key="2">
    <source>
        <dbReference type="Proteomes" id="UP000286947"/>
    </source>
</evidence>
<dbReference type="OrthoDB" id="7210484at2"/>
<dbReference type="InterPro" id="IPR036196">
    <property type="entry name" value="Ptyr_pPase_sf"/>
</dbReference>
<name>A0A433SF21_9BURK</name>
<dbReference type="SUPFAM" id="SSF52788">
    <property type="entry name" value="Phosphotyrosine protein phosphatases I"/>
    <property type="match status" value="1"/>
</dbReference>
<evidence type="ECO:0000313" key="1">
    <source>
        <dbReference type="EMBL" id="RUS67341.1"/>
    </source>
</evidence>
<gene>
    <name evidence="1" type="ORF">CUZ56_01285</name>
</gene>
<dbReference type="InterPro" id="IPR016919">
    <property type="entry name" value="UCP029416_PTP"/>
</dbReference>
<proteinExistence type="predicted"/>
<comment type="caution">
    <text evidence="1">The sequence shown here is derived from an EMBL/GenBank/DDBJ whole genome shotgun (WGS) entry which is preliminary data.</text>
</comment>
<protein>
    <submittedName>
        <fullName evidence="1">Uncharacterized protein</fullName>
    </submittedName>
</protein>
<reference evidence="1 2" key="1">
    <citation type="submission" date="2018-01" db="EMBL/GenBank/DDBJ databases">
        <title>Saezia sanguinis gen. nov., sp. nov., in the order Burkholderiales isolated from human blood.</title>
        <authorList>
            <person name="Medina-Pascual M.J."/>
            <person name="Valdezate S."/>
            <person name="Monzon S."/>
            <person name="Cuesta I."/>
            <person name="Carrasco G."/>
            <person name="Villalon P."/>
            <person name="Saez-Nieto J.A."/>
        </authorList>
    </citation>
    <scope>NUCLEOTIDE SEQUENCE [LARGE SCALE GENOMIC DNA]</scope>
    <source>
        <strain evidence="1 2">CNM695-12</strain>
    </source>
</reference>
<dbReference type="RefSeq" id="WP_126979297.1">
    <property type="nucleotide sequence ID" value="NZ_CAWUGC010000017.1"/>
</dbReference>
<keyword evidence="2" id="KW-1185">Reference proteome</keyword>
<accession>A0A433SF21</accession>
<dbReference type="PIRSF" id="PIRSF029416">
    <property type="entry name" value="UCP029416_PTP"/>
    <property type="match status" value="1"/>
</dbReference>
<dbReference type="AlphaFoldDB" id="A0A433SF21"/>
<dbReference type="Proteomes" id="UP000286947">
    <property type="component" value="Unassembled WGS sequence"/>
</dbReference>